<dbReference type="Pfam" id="PF14938">
    <property type="entry name" value="SNAP"/>
    <property type="match status" value="1"/>
</dbReference>
<dbReference type="InterPro" id="IPR039494">
    <property type="entry name" value="F8A"/>
</dbReference>
<accession>A0AAW0WJY9</accession>
<dbReference type="Proteomes" id="UP001445076">
    <property type="component" value="Unassembled WGS sequence"/>
</dbReference>
<dbReference type="SUPFAM" id="SSF48452">
    <property type="entry name" value="TPR-like"/>
    <property type="match status" value="1"/>
</dbReference>
<keyword evidence="2" id="KW-1185">Reference proteome</keyword>
<comment type="caution">
    <text evidence="1">The sequence shown here is derived from an EMBL/GenBank/DDBJ whole genome shotgun (WGS) entry which is preliminary data.</text>
</comment>
<dbReference type="InterPro" id="IPR011990">
    <property type="entry name" value="TPR-like_helical_dom_sf"/>
</dbReference>
<dbReference type="Gene3D" id="1.25.40.10">
    <property type="entry name" value="Tetratricopeptide repeat domain"/>
    <property type="match status" value="1"/>
</dbReference>
<dbReference type="EMBL" id="JARKIK010000057">
    <property type="protein sequence ID" value="KAK8732433.1"/>
    <property type="molecule type" value="Genomic_DNA"/>
</dbReference>
<proteinExistence type="predicted"/>
<evidence type="ECO:0000313" key="2">
    <source>
        <dbReference type="Proteomes" id="UP001445076"/>
    </source>
</evidence>
<name>A0AAW0WJY9_CHEQU</name>
<dbReference type="PANTHER" id="PTHR16797:SF4">
    <property type="entry name" value="40-KDA HUNTINGTIN-ASSOCIATED PROTEIN"/>
    <property type="match status" value="1"/>
</dbReference>
<dbReference type="GO" id="GO:0099518">
    <property type="term" value="P:vesicle cytoskeletal trafficking"/>
    <property type="evidence" value="ECO:0007669"/>
    <property type="project" value="TreeGrafter"/>
</dbReference>
<dbReference type="AlphaFoldDB" id="A0AAW0WJY9"/>
<evidence type="ECO:0008006" key="3">
    <source>
        <dbReference type="Google" id="ProtNLM"/>
    </source>
</evidence>
<sequence>YWNMMESSAVTGNDYLIQYRNISSKLKKRFLRKPNVAEASEEFGQLARELSDGEAWAQAGLCCVAVAKCEQTLVNPTTEVSAITQAARYFLKAEIMNHYLHCPSFNEHLMTAISCFQHAIQLYIDHKKPALAASLSVELGQALRSLGRPSEALTHLRIAADLHATSPFHHLTCLGYIASCKIELGDLHGALMMFTQMATIIEQTAEQPLTGAYKDILARCEISSLLILLTLQPLPQHTKPPHAQLLEKYSWNTSDLQKFNVPYDDAELVVLLQSLVLTCQGRDTQALATLSQHLTRLLGPEHLHLLHTLVTEMNRT</sequence>
<protein>
    <recommendedName>
        <fullName evidence="3">Factor VIII intron 22 protein</fullName>
    </recommendedName>
</protein>
<evidence type="ECO:0000313" key="1">
    <source>
        <dbReference type="EMBL" id="KAK8732433.1"/>
    </source>
</evidence>
<feature type="non-terminal residue" evidence="1">
    <location>
        <position position="1"/>
    </location>
</feature>
<dbReference type="PANTHER" id="PTHR16797">
    <property type="entry name" value="FACTOR VIII-ASSOCIATED GENE 1"/>
    <property type="match status" value="1"/>
</dbReference>
<dbReference type="GO" id="GO:0005769">
    <property type="term" value="C:early endosome"/>
    <property type="evidence" value="ECO:0007669"/>
    <property type="project" value="TreeGrafter"/>
</dbReference>
<organism evidence="1 2">
    <name type="scientific">Cherax quadricarinatus</name>
    <name type="common">Australian red claw crayfish</name>
    <dbReference type="NCBI Taxonomy" id="27406"/>
    <lineage>
        <taxon>Eukaryota</taxon>
        <taxon>Metazoa</taxon>
        <taxon>Ecdysozoa</taxon>
        <taxon>Arthropoda</taxon>
        <taxon>Crustacea</taxon>
        <taxon>Multicrustacea</taxon>
        <taxon>Malacostraca</taxon>
        <taxon>Eumalacostraca</taxon>
        <taxon>Eucarida</taxon>
        <taxon>Decapoda</taxon>
        <taxon>Pleocyemata</taxon>
        <taxon>Astacidea</taxon>
        <taxon>Parastacoidea</taxon>
        <taxon>Parastacidae</taxon>
        <taxon>Cherax</taxon>
    </lineage>
</organism>
<gene>
    <name evidence="1" type="ORF">OTU49_007089</name>
</gene>
<reference evidence="1 2" key="1">
    <citation type="journal article" date="2024" name="BMC Genomics">
        <title>Genome assembly of redclaw crayfish (Cherax quadricarinatus) provides insights into its immune adaptation and hypoxia tolerance.</title>
        <authorList>
            <person name="Liu Z."/>
            <person name="Zheng J."/>
            <person name="Li H."/>
            <person name="Fang K."/>
            <person name="Wang S."/>
            <person name="He J."/>
            <person name="Zhou D."/>
            <person name="Weng S."/>
            <person name="Chi M."/>
            <person name="Gu Z."/>
            <person name="He J."/>
            <person name="Li F."/>
            <person name="Wang M."/>
        </authorList>
    </citation>
    <scope>NUCLEOTIDE SEQUENCE [LARGE SCALE GENOMIC DNA]</scope>
    <source>
        <strain evidence="1">ZL_2023a</strain>
    </source>
</reference>